<keyword evidence="2" id="KW-0732">Signal</keyword>
<dbReference type="Gene3D" id="3.40.190.150">
    <property type="entry name" value="Bordetella uptake gene, domain 1"/>
    <property type="match status" value="1"/>
</dbReference>
<evidence type="ECO:0000256" key="2">
    <source>
        <dbReference type="SAM" id="SignalP"/>
    </source>
</evidence>
<accession>A0A261S413</accession>
<dbReference type="Proteomes" id="UP000216020">
    <property type="component" value="Unassembled WGS sequence"/>
</dbReference>
<comment type="similarity">
    <text evidence="1">Belongs to the UPF0065 (bug) family.</text>
</comment>
<dbReference type="InterPro" id="IPR042100">
    <property type="entry name" value="Bug_dom1"/>
</dbReference>
<dbReference type="PANTHER" id="PTHR42928">
    <property type="entry name" value="TRICARBOXYLATE-BINDING PROTEIN"/>
    <property type="match status" value="1"/>
</dbReference>
<dbReference type="OrthoDB" id="8678477at2"/>
<organism evidence="3 4">
    <name type="scientific">Bordetella genomosp. 10</name>
    <dbReference type="NCBI Taxonomy" id="1416804"/>
    <lineage>
        <taxon>Bacteria</taxon>
        <taxon>Pseudomonadati</taxon>
        <taxon>Pseudomonadota</taxon>
        <taxon>Betaproteobacteria</taxon>
        <taxon>Burkholderiales</taxon>
        <taxon>Alcaligenaceae</taxon>
        <taxon>Bordetella</taxon>
    </lineage>
</organism>
<gene>
    <name evidence="3" type="ORF">CAL29_25175</name>
</gene>
<comment type="caution">
    <text evidence="3">The sequence shown here is derived from an EMBL/GenBank/DDBJ whole genome shotgun (WGS) entry which is preliminary data.</text>
</comment>
<sequence length="326" mass="34369">MNRRQVLTAAAAATLLPAALAPFASRAQGGIPNPMRLVVGFPPGGGTDMVSRLLAQKLGAMWNISVVVENRAGAAGVIAADYVVKQPADGSCLLMTNFSNHAVAPSLYPKLGYDVDRDFTPIMLAGISPSLLVCRADQPARTLPAVVERCRKSPGTVTFGSAGPGSVQHLALEMFKLRAGIDALHVPYRGSGAMMADLLGGQIDYSFETMPSATPQVASGKLVAIAQTRLRRSPAQPNVPTVAELGYPGFDASTWYGLVGPAGLDPALVKRLNTDLNAILRQPDVVEKMKTYGAEDGGGSPEHFAAFIDEEKTKWAKVIHDAHVTV</sequence>
<dbReference type="PIRSF" id="PIRSF017082">
    <property type="entry name" value="YflP"/>
    <property type="match status" value="1"/>
</dbReference>
<dbReference type="Gene3D" id="3.40.190.10">
    <property type="entry name" value="Periplasmic binding protein-like II"/>
    <property type="match status" value="1"/>
</dbReference>
<feature type="signal peptide" evidence="2">
    <location>
        <begin position="1"/>
        <end position="27"/>
    </location>
</feature>
<keyword evidence="4" id="KW-1185">Reference proteome</keyword>
<dbReference type="CDD" id="cd13578">
    <property type="entry name" value="PBP2_Bug27"/>
    <property type="match status" value="1"/>
</dbReference>
<dbReference type="SUPFAM" id="SSF53850">
    <property type="entry name" value="Periplasmic binding protein-like II"/>
    <property type="match status" value="1"/>
</dbReference>
<dbReference type="AlphaFoldDB" id="A0A261S413"/>
<dbReference type="InterPro" id="IPR006311">
    <property type="entry name" value="TAT_signal"/>
</dbReference>
<evidence type="ECO:0000313" key="3">
    <source>
        <dbReference type="EMBL" id="OZI31223.1"/>
    </source>
</evidence>
<proteinExistence type="inferred from homology"/>
<name>A0A261S413_9BORD</name>
<feature type="chain" id="PRO_5013328901" evidence="2">
    <location>
        <begin position="28"/>
        <end position="326"/>
    </location>
</feature>
<evidence type="ECO:0000313" key="4">
    <source>
        <dbReference type="Proteomes" id="UP000216020"/>
    </source>
</evidence>
<reference evidence="4" key="1">
    <citation type="submission" date="2017-05" db="EMBL/GenBank/DDBJ databases">
        <title>Complete and WGS of Bordetella genogroups.</title>
        <authorList>
            <person name="Spilker T."/>
            <person name="Lipuma J."/>
        </authorList>
    </citation>
    <scope>NUCLEOTIDE SEQUENCE [LARGE SCALE GENOMIC DNA]</scope>
    <source>
        <strain evidence="4">AU16122</strain>
    </source>
</reference>
<dbReference type="InterPro" id="IPR005064">
    <property type="entry name" value="BUG"/>
</dbReference>
<protein>
    <submittedName>
        <fullName evidence="3">LacI family transcriptional regulator</fullName>
    </submittedName>
</protein>
<dbReference type="PANTHER" id="PTHR42928:SF5">
    <property type="entry name" value="BLR1237 PROTEIN"/>
    <property type="match status" value="1"/>
</dbReference>
<evidence type="ECO:0000256" key="1">
    <source>
        <dbReference type="ARBA" id="ARBA00006987"/>
    </source>
</evidence>
<dbReference type="Pfam" id="PF03401">
    <property type="entry name" value="TctC"/>
    <property type="match status" value="1"/>
</dbReference>
<dbReference type="EMBL" id="NEVM01000005">
    <property type="protein sequence ID" value="OZI31223.1"/>
    <property type="molecule type" value="Genomic_DNA"/>
</dbReference>
<dbReference type="RefSeq" id="WP_094855637.1">
    <property type="nucleotide sequence ID" value="NZ_NEVM01000005.1"/>
</dbReference>
<dbReference type="PROSITE" id="PS51318">
    <property type="entry name" value="TAT"/>
    <property type="match status" value="1"/>
</dbReference>